<evidence type="ECO:0000313" key="3">
    <source>
        <dbReference type="Proteomes" id="UP000092460"/>
    </source>
</evidence>
<dbReference type="VEuPathDB" id="VectorBase:GPPI039242"/>
<evidence type="ECO:0000256" key="1">
    <source>
        <dbReference type="SAM" id="MobiDB-lite"/>
    </source>
</evidence>
<dbReference type="AlphaFoldDB" id="A0A1B0BSI7"/>
<organism evidence="2 3">
    <name type="scientific">Glossina palpalis gambiensis</name>
    <dbReference type="NCBI Taxonomy" id="67801"/>
    <lineage>
        <taxon>Eukaryota</taxon>
        <taxon>Metazoa</taxon>
        <taxon>Ecdysozoa</taxon>
        <taxon>Arthropoda</taxon>
        <taxon>Hexapoda</taxon>
        <taxon>Insecta</taxon>
        <taxon>Pterygota</taxon>
        <taxon>Neoptera</taxon>
        <taxon>Endopterygota</taxon>
        <taxon>Diptera</taxon>
        <taxon>Brachycera</taxon>
        <taxon>Muscomorpha</taxon>
        <taxon>Hippoboscoidea</taxon>
        <taxon>Glossinidae</taxon>
        <taxon>Glossina</taxon>
    </lineage>
</organism>
<name>A0A1B0BSI7_9MUSC</name>
<dbReference type="EnsemblMetazoa" id="GPPI039242-RA">
    <property type="protein sequence ID" value="GPPI039242-PA"/>
    <property type="gene ID" value="GPPI039242"/>
</dbReference>
<reference evidence="2" key="2">
    <citation type="submission" date="2020-05" db="UniProtKB">
        <authorList>
            <consortium name="EnsemblMetazoa"/>
        </authorList>
    </citation>
    <scope>IDENTIFICATION</scope>
    <source>
        <strain evidence="2">IAEA</strain>
    </source>
</reference>
<reference evidence="3" key="1">
    <citation type="submission" date="2015-01" db="EMBL/GenBank/DDBJ databases">
        <authorList>
            <person name="Aksoy S."/>
            <person name="Warren W."/>
            <person name="Wilson R.K."/>
        </authorList>
    </citation>
    <scope>NUCLEOTIDE SEQUENCE [LARGE SCALE GENOMIC DNA]</scope>
    <source>
        <strain evidence="3">IAEA</strain>
    </source>
</reference>
<feature type="compositionally biased region" description="Polar residues" evidence="1">
    <location>
        <begin position="76"/>
        <end position="89"/>
    </location>
</feature>
<accession>A0A1B0BSI7</accession>
<evidence type="ECO:0000313" key="2">
    <source>
        <dbReference type="EnsemblMetazoa" id="GPPI039242-PA"/>
    </source>
</evidence>
<dbReference type="STRING" id="67801.A0A1B0BSI7"/>
<keyword evidence="3" id="KW-1185">Reference proteome</keyword>
<dbReference type="EMBL" id="JXJN01019724">
    <property type="status" value="NOT_ANNOTATED_CDS"/>
    <property type="molecule type" value="Genomic_DNA"/>
</dbReference>
<dbReference type="Proteomes" id="UP000092460">
    <property type="component" value="Unassembled WGS sequence"/>
</dbReference>
<proteinExistence type="predicted"/>
<feature type="region of interest" description="Disordered" evidence="1">
    <location>
        <begin position="1"/>
        <end position="96"/>
    </location>
</feature>
<sequence length="179" mass="20751">MEDSAASDHVSTTELARPEEQVKAHLLRHSPTPPRKNTHEQPPRVATSHPNASKPAPRQETRAQRGQPVSPPLSTMPPSVQQAAVQLQEDTQDEFRRQPRRLEEVFFDGRRWYRLIFNHHREWRINELPWFSPAMRGPRRLRDTELLRAIPRGVHLSSNPATTEPDFQFLSKADLIRPD</sequence>
<protein>
    <submittedName>
        <fullName evidence="2">Uncharacterized protein</fullName>
    </submittedName>
</protein>